<evidence type="ECO:0000256" key="2">
    <source>
        <dbReference type="SAM" id="Phobius"/>
    </source>
</evidence>
<accession>A0A5S5CW71</accession>
<evidence type="ECO:0000313" key="4">
    <source>
        <dbReference type="Proteomes" id="UP000322499"/>
    </source>
</evidence>
<name>A0A5S5CW71_9ACTN</name>
<reference evidence="3 4" key="1">
    <citation type="submission" date="2019-07" db="EMBL/GenBank/DDBJ databases">
        <title>Genomic Encyclopedia of Archaeal and Bacterial Type Strains, Phase II (KMG-II): from individual species to whole genera.</title>
        <authorList>
            <person name="Goeker M."/>
        </authorList>
    </citation>
    <scope>NUCLEOTIDE SEQUENCE [LARGE SCALE GENOMIC DNA]</scope>
    <source>
        <strain evidence="3 4">DSM 46842</strain>
    </source>
</reference>
<dbReference type="EMBL" id="VNHW01000005">
    <property type="protein sequence ID" value="TYP87855.1"/>
    <property type="molecule type" value="Genomic_DNA"/>
</dbReference>
<evidence type="ECO:0000313" key="3">
    <source>
        <dbReference type="EMBL" id="TYP87855.1"/>
    </source>
</evidence>
<gene>
    <name evidence="3" type="ORF">BD833_10525</name>
</gene>
<organism evidence="3 4">
    <name type="scientific">Blastococcus xanthinilyticus</name>
    <dbReference type="NCBI Taxonomy" id="1564164"/>
    <lineage>
        <taxon>Bacteria</taxon>
        <taxon>Bacillati</taxon>
        <taxon>Actinomycetota</taxon>
        <taxon>Actinomycetes</taxon>
        <taxon>Geodermatophilales</taxon>
        <taxon>Geodermatophilaceae</taxon>
        <taxon>Blastococcus</taxon>
    </lineage>
</organism>
<evidence type="ECO:0000256" key="1">
    <source>
        <dbReference type="SAM" id="MobiDB-lite"/>
    </source>
</evidence>
<protein>
    <submittedName>
        <fullName evidence="3">Uncharacterized protein</fullName>
    </submittedName>
</protein>
<keyword evidence="2" id="KW-1133">Transmembrane helix</keyword>
<dbReference type="AlphaFoldDB" id="A0A5S5CW71"/>
<comment type="caution">
    <text evidence="3">The sequence shown here is derived from an EMBL/GenBank/DDBJ whole genome shotgun (WGS) entry which is preliminary data.</text>
</comment>
<dbReference type="RefSeq" id="WP_166532807.1">
    <property type="nucleotide sequence ID" value="NZ_VNHW01000005.1"/>
</dbReference>
<sequence>MRTDRDLDARLAAAAGIRDDELPPLPGEFLAHLRADAAEPASVIAARQLVSDAHAARGVPRRRPRRPARRTLLRVGGAVVAIAAAWATAVAVTPADLPSTRDDVATPSQVTEAPVDPGAPADGLRLVAAEAVTFPLSVDPVPAGLTPTFSRWGGTAFYGDQPLVFSADYSSGTGDRFLLRLFPEDPRQWGDAGWSIDGEPAGTATVDGAEVDVRRRDGIVTLLWERPDGRWVQVLGEGAYAETSAAVAVAESVVDRPQPVGLQFGLAPAGWSVGGYEESRSLDLVDDSDPTQAPLRVSLFGGPGYTATIDDPFEGRVLAGPVEPVTIQGQPGRTARVDPGDGDGWLVTGQLPAGPLFLMVAPSVLTKEQVLEIAEQITYTP</sequence>
<feature type="transmembrane region" description="Helical" evidence="2">
    <location>
        <begin position="71"/>
        <end position="92"/>
    </location>
</feature>
<keyword evidence="4" id="KW-1185">Reference proteome</keyword>
<dbReference type="Proteomes" id="UP000322499">
    <property type="component" value="Unassembled WGS sequence"/>
</dbReference>
<keyword evidence="2" id="KW-0472">Membrane</keyword>
<feature type="region of interest" description="Disordered" evidence="1">
    <location>
        <begin position="97"/>
        <end position="118"/>
    </location>
</feature>
<keyword evidence="2" id="KW-0812">Transmembrane</keyword>
<proteinExistence type="predicted"/>